<feature type="compositionally biased region" description="Polar residues" evidence="9">
    <location>
        <begin position="122"/>
        <end position="145"/>
    </location>
</feature>
<evidence type="ECO:0000313" key="11">
    <source>
        <dbReference type="EMBL" id="ORY52257.1"/>
    </source>
</evidence>
<dbReference type="Pfam" id="PF12455">
    <property type="entry name" value="Dynactin"/>
    <property type="match status" value="1"/>
</dbReference>
<name>A0A1Y2CZ75_9FUNG</name>
<feature type="compositionally biased region" description="Low complexity" evidence="9">
    <location>
        <begin position="108"/>
        <end position="121"/>
    </location>
</feature>
<evidence type="ECO:0000256" key="7">
    <source>
        <dbReference type="ARBA" id="ARBA00023212"/>
    </source>
</evidence>
<feature type="non-terminal residue" evidence="11">
    <location>
        <position position="1384"/>
    </location>
</feature>
<dbReference type="PROSITE" id="PS00845">
    <property type="entry name" value="CAP_GLY_1"/>
    <property type="match status" value="1"/>
</dbReference>
<evidence type="ECO:0000259" key="10">
    <source>
        <dbReference type="PROSITE" id="PS50245"/>
    </source>
</evidence>
<sequence length="1384" mass="160331">MSRQTLVSLDKFSIGQRVETPGGIGIIRFIGTTQFAAGNWIGVELEKPTGKNNGSINDVEYFSCKPLHGVFVRPASVKILASKSPEGSPRRTSRIYSMGTRSLTGNRTSSGSKTPTGSKSPVDSQIKSPTSLRKASIVRVSSSSEGKLDSISRLPSRNNRLSIKLDGDKLSNVSALKNPSKSTIEEDDKLEEINITNNDIRKGEETMSQIGNNINENNSVKKNDFNNNNNTINKNIDNDKEYTNNNENFNDNINTSDNRSLNKIQEPLNEQQNSKAQEDIHDSVVSTKISSDDHHIQNKEIIENDESIKNMENSSVKDIIEETIREQQPVAQIIPVNIDSMISVEKYNELKAKFDEIEKQLDVMSEFKEKYLALDIKHTTELRERKNIEIELERATLAKTKLTSTLFESQKELTDIKKQLQESQINYEKLEIQQTDLMESLEMMTLDKEMAEEKSESLLQELEIAKEKIEELSLDLEVLKQESEQFNEEIQLRQAVPKEKNAIEVVQLEKQNERLKTALIKLRDVTTNQENEFKHKIEDLEDEIALLSENKFDHERMNKQLEDANNQIEELKQLVNDAAGAEDMIEKLTEQNLDLNEKIEEMNETIEELEALKELNDALEETHIENEKQLQDEIELKDFIIKEKEEDINVAYETIKDYENTIYQFRTLVKNLQNDLNDIRNKEAFQQIKNEDLSSQTQNMISLNLQLQNSVMKAQSKAVELELKKLDLNQSTDHLSLIMSYLPESFYTNEHDSILTVLMFKRLSFKADIIRRHFDESNQLNMTNNIDYDERAKSIEICQIISLFSSLAKQFVNYLNECSVEEFLQLGNLHHELTGTETRLNHVIDIIKDEKSQEAIRIQDINKCTDQLIVLADKYIPLENRFISIIIEYYIENIELTTNQILNEFAKLRSYFEIDNNDENIVSQMKAIGKELFKPVDGILEKIKEIKLYSKKYKKRITVLNEKSETLSKSVLNDLNNSNESIGLVQKFCRKLSIAIKQTLDEKLEENIVVQFDELIKILSTITSDIFYVTDNPYWTGLKNIIGKIIEDLGLINIKFTNDNEVEKVSKNVSPWNERSKEVKKEYSLNVEIKQKLEKLNAEKIKLVENSIMNEKLKTELKEKIKFLEEKKATESEKYSEKIKELEEDLTKKEEYEKEINSLVNSLQKENNEQDSILREQKMKLKEYENKIGVISNEETIIPTTIISKSINTNQGKLVDSLRYSVEYLRKQTIKQRYNENMKNAMQLFNYSDELTKKSLKIMAKNDQTQKSIYNLYKESSILRKNIQQISTKPRVVDISKINGINNKSSWVSCKFDPQLQISEHSKEYKYYQRFQENIQDKIEKLKRNILSQKSENIPKINENDMVKYLGSVHIVSNEPIKTSNLKN</sequence>
<dbReference type="InterPro" id="IPR022157">
    <property type="entry name" value="Dynactin"/>
</dbReference>
<dbReference type="InterPro" id="IPR036859">
    <property type="entry name" value="CAP-Gly_dom_sf"/>
</dbReference>
<keyword evidence="12" id="KW-1185">Reference proteome</keyword>
<dbReference type="OrthoDB" id="2130750at2759"/>
<dbReference type="GO" id="GO:0031122">
    <property type="term" value="P:cytoplasmic microtubule organization"/>
    <property type="evidence" value="ECO:0007669"/>
    <property type="project" value="TreeGrafter"/>
</dbReference>
<dbReference type="InterPro" id="IPR000938">
    <property type="entry name" value="CAP-Gly_domain"/>
</dbReference>
<comment type="similarity">
    <text evidence="2">Belongs to the dynactin 150 kDa subunit family.</text>
</comment>
<organism evidence="11 12">
    <name type="scientific">Neocallimastix californiae</name>
    <dbReference type="NCBI Taxonomy" id="1754190"/>
    <lineage>
        <taxon>Eukaryota</taxon>
        <taxon>Fungi</taxon>
        <taxon>Fungi incertae sedis</taxon>
        <taxon>Chytridiomycota</taxon>
        <taxon>Chytridiomycota incertae sedis</taxon>
        <taxon>Neocallimastigomycetes</taxon>
        <taxon>Neocallimastigales</taxon>
        <taxon>Neocallimastigaceae</taxon>
        <taxon>Neocallimastix</taxon>
    </lineage>
</organism>
<keyword evidence="7" id="KW-0206">Cytoskeleton</keyword>
<keyword evidence="4" id="KW-0493">Microtubule</keyword>
<evidence type="ECO:0000256" key="5">
    <source>
        <dbReference type="ARBA" id="ARBA00023017"/>
    </source>
</evidence>
<dbReference type="Pfam" id="PF01302">
    <property type="entry name" value="CAP_GLY"/>
    <property type="match status" value="1"/>
</dbReference>
<accession>A0A1Y2CZ75</accession>
<evidence type="ECO:0000256" key="1">
    <source>
        <dbReference type="ARBA" id="ARBA00004245"/>
    </source>
</evidence>
<feature type="coiled-coil region" evidence="8">
    <location>
        <begin position="413"/>
        <end position="724"/>
    </location>
</feature>
<dbReference type="Proteomes" id="UP000193920">
    <property type="component" value="Unassembled WGS sequence"/>
</dbReference>
<dbReference type="GO" id="GO:0030286">
    <property type="term" value="C:dynein complex"/>
    <property type="evidence" value="ECO:0007669"/>
    <property type="project" value="UniProtKB-KW"/>
</dbReference>
<dbReference type="GO" id="GO:0005634">
    <property type="term" value="C:nucleus"/>
    <property type="evidence" value="ECO:0007669"/>
    <property type="project" value="TreeGrafter"/>
</dbReference>
<dbReference type="PANTHER" id="PTHR18916:SF85">
    <property type="entry name" value="TUBULIN-FOLDING COFACTOR B"/>
    <property type="match status" value="1"/>
</dbReference>
<dbReference type="PANTHER" id="PTHR18916">
    <property type="entry name" value="DYNACTIN 1-RELATED MICROTUBULE-BINDING"/>
    <property type="match status" value="1"/>
</dbReference>
<dbReference type="STRING" id="1754190.A0A1Y2CZ75"/>
<dbReference type="SMART" id="SM01052">
    <property type="entry name" value="CAP_GLY"/>
    <property type="match status" value="1"/>
</dbReference>
<dbReference type="SUPFAM" id="SSF74924">
    <property type="entry name" value="Cap-Gly domain"/>
    <property type="match status" value="1"/>
</dbReference>
<feature type="coiled-coil region" evidence="8">
    <location>
        <begin position="1079"/>
        <end position="1194"/>
    </location>
</feature>
<feature type="compositionally biased region" description="Low complexity" evidence="9">
    <location>
        <begin position="243"/>
        <end position="258"/>
    </location>
</feature>
<evidence type="ECO:0000256" key="3">
    <source>
        <dbReference type="ARBA" id="ARBA00022490"/>
    </source>
</evidence>
<dbReference type="EMBL" id="MCOG01000093">
    <property type="protein sequence ID" value="ORY52257.1"/>
    <property type="molecule type" value="Genomic_DNA"/>
</dbReference>
<feature type="region of interest" description="Disordered" evidence="9">
    <location>
        <begin position="234"/>
        <end position="259"/>
    </location>
</feature>
<reference evidence="11 12" key="1">
    <citation type="submission" date="2016-08" db="EMBL/GenBank/DDBJ databases">
        <title>A Parts List for Fungal Cellulosomes Revealed by Comparative Genomics.</title>
        <authorList>
            <consortium name="DOE Joint Genome Institute"/>
            <person name="Haitjema C.H."/>
            <person name="Gilmore S.P."/>
            <person name="Henske J.K."/>
            <person name="Solomon K.V."/>
            <person name="De Groot R."/>
            <person name="Kuo A."/>
            <person name="Mondo S.J."/>
            <person name="Salamov A.A."/>
            <person name="Labutti K."/>
            <person name="Zhao Z."/>
            <person name="Chiniquy J."/>
            <person name="Barry K."/>
            <person name="Brewer H.M."/>
            <person name="Purvine S.O."/>
            <person name="Wright A.T."/>
            <person name="Boxma B."/>
            <person name="Van Alen T."/>
            <person name="Hackstein J.H."/>
            <person name="Baker S.E."/>
            <person name="Grigoriev I.V."/>
            <person name="O'Malley M.A."/>
        </authorList>
    </citation>
    <scope>NUCLEOTIDE SEQUENCE [LARGE SCALE GENOMIC DNA]</scope>
    <source>
        <strain evidence="11 12">G1</strain>
    </source>
</reference>
<evidence type="ECO:0000256" key="4">
    <source>
        <dbReference type="ARBA" id="ARBA00022701"/>
    </source>
</evidence>
<feature type="domain" description="CAP-Gly" evidence="10">
    <location>
        <begin position="31"/>
        <end position="73"/>
    </location>
</feature>
<gene>
    <name evidence="11" type="ORF">LY90DRAFT_670525</name>
</gene>
<keyword evidence="3" id="KW-0963">Cytoplasm</keyword>
<dbReference type="GO" id="GO:0051010">
    <property type="term" value="F:microtubule plus-end binding"/>
    <property type="evidence" value="ECO:0007669"/>
    <property type="project" value="TreeGrafter"/>
</dbReference>
<keyword evidence="5" id="KW-0243">Dynein</keyword>
<evidence type="ECO:0000313" key="12">
    <source>
        <dbReference type="Proteomes" id="UP000193920"/>
    </source>
</evidence>
<evidence type="ECO:0000256" key="8">
    <source>
        <dbReference type="SAM" id="Coils"/>
    </source>
</evidence>
<dbReference type="Gene3D" id="2.30.30.190">
    <property type="entry name" value="CAP Gly-rich-like domain"/>
    <property type="match status" value="1"/>
</dbReference>
<feature type="region of interest" description="Disordered" evidence="9">
    <location>
        <begin position="82"/>
        <end position="153"/>
    </location>
</feature>
<comment type="subcellular location">
    <subcellularLocation>
        <location evidence="1">Cytoplasm</location>
        <location evidence="1">Cytoskeleton</location>
    </subcellularLocation>
</comment>
<evidence type="ECO:0000256" key="9">
    <source>
        <dbReference type="SAM" id="MobiDB-lite"/>
    </source>
</evidence>
<dbReference type="PROSITE" id="PS50245">
    <property type="entry name" value="CAP_GLY_2"/>
    <property type="match status" value="1"/>
</dbReference>
<dbReference type="GO" id="GO:0035371">
    <property type="term" value="C:microtubule plus-end"/>
    <property type="evidence" value="ECO:0007669"/>
    <property type="project" value="TreeGrafter"/>
</dbReference>
<proteinExistence type="inferred from homology"/>
<comment type="caution">
    <text evidence="11">The sequence shown here is derived from an EMBL/GenBank/DDBJ whole genome shotgun (WGS) entry which is preliminary data.</text>
</comment>
<protein>
    <recommendedName>
        <fullName evidence="10">CAP-Gly domain-containing protein</fullName>
    </recommendedName>
</protein>
<evidence type="ECO:0000256" key="6">
    <source>
        <dbReference type="ARBA" id="ARBA00023054"/>
    </source>
</evidence>
<evidence type="ECO:0000256" key="2">
    <source>
        <dbReference type="ARBA" id="ARBA00011010"/>
    </source>
</evidence>
<dbReference type="GO" id="GO:0005938">
    <property type="term" value="C:cell cortex"/>
    <property type="evidence" value="ECO:0007669"/>
    <property type="project" value="TreeGrafter"/>
</dbReference>
<keyword evidence="6 8" id="KW-0175">Coiled coil</keyword>